<reference evidence="1 2" key="1">
    <citation type="journal article" date="2019" name="Sci. Rep.">
        <title>Orb-weaving spider Araneus ventricosus genome elucidates the spidroin gene catalogue.</title>
        <authorList>
            <person name="Kono N."/>
            <person name="Nakamura H."/>
            <person name="Ohtoshi R."/>
            <person name="Moran D.A.P."/>
            <person name="Shinohara A."/>
            <person name="Yoshida Y."/>
            <person name="Fujiwara M."/>
            <person name="Mori M."/>
            <person name="Tomita M."/>
            <person name="Arakawa K."/>
        </authorList>
    </citation>
    <scope>NUCLEOTIDE SEQUENCE [LARGE SCALE GENOMIC DNA]</scope>
</reference>
<evidence type="ECO:0000313" key="2">
    <source>
        <dbReference type="Proteomes" id="UP000499080"/>
    </source>
</evidence>
<dbReference type="Proteomes" id="UP000499080">
    <property type="component" value="Unassembled WGS sequence"/>
</dbReference>
<evidence type="ECO:0000313" key="1">
    <source>
        <dbReference type="EMBL" id="GBM87624.1"/>
    </source>
</evidence>
<organism evidence="1 2">
    <name type="scientific">Araneus ventricosus</name>
    <name type="common">Orbweaver spider</name>
    <name type="synonym">Epeira ventricosa</name>
    <dbReference type="NCBI Taxonomy" id="182803"/>
    <lineage>
        <taxon>Eukaryota</taxon>
        <taxon>Metazoa</taxon>
        <taxon>Ecdysozoa</taxon>
        <taxon>Arthropoda</taxon>
        <taxon>Chelicerata</taxon>
        <taxon>Arachnida</taxon>
        <taxon>Araneae</taxon>
        <taxon>Araneomorphae</taxon>
        <taxon>Entelegynae</taxon>
        <taxon>Araneoidea</taxon>
        <taxon>Araneidae</taxon>
        <taxon>Araneus</taxon>
    </lineage>
</organism>
<sequence length="96" mass="11211">MATFKKRFNVHLDLLKQNWIPTHIETTGLSIESIHPPFYPFLHDTRNLLTETGRVLNKERTDVIAITDDAMRKKKKFQLHLDVFCVTNGAHIDVIR</sequence>
<gene>
    <name evidence="1" type="ORF">AVEN_168428_1</name>
</gene>
<protein>
    <submittedName>
        <fullName evidence="1">Uncharacterized protein</fullName>
    </submittedName>
</protein>
<comment type="caution">
    <text evidence="1">The sequence shown here is derived from an EMBL/GenBank/DDBJ whole genome shotgun (WGS) entry which is preliminary data.</text>
</comment>
<name>A0A4Y2JCK6_ARAVE</name>
<accession>A0A4Y2JCK6</accession>
<proteinExistence type="predicted"/>
<dbReference type="AlphaFoldDB" id="A0A4Y2JCK6"/>
<dbReference type="EMBL" id="BGPR01003395">
    <property type="protein sequence ID" value="GBM87624.1"/>
    <property type="molecule type" value="Genomic_DNA"/>
</dbReference>
<keyword evidence="2" id="KW-1185">Reference proteome</keyword>